<reference evidence="1 2" key="1">
    <citation type="journal article" date="2018" name="Front. Plant Sci.">
        <title>Red Clover (Trifolium pratense) and Zigzag Clover (T. medium) - A Picture of Genomic Similarities and Differences.</title>
        <authorList>
            <person name="Dluhosova J."/>
            <person name="Istvanek J."/>
            <person name="Nedelnik J."/>
            <person name="Repkova J."/>
        </authorList>
    </citation>
    <scope>NUCLEOTIDE SEQUENCE [LARGE SCALE GENOMIC DNA]</scope>
    <source>
        <strain evidence="2">cv. 10/8</strain>
        <tissue evidence="1">Leaf</tissue>
    </source>
</reference>
<evidence type="ECO:0000313" key="2">
    <source>
        <dbReference type="Proteomes" id="UP000265520"/>
    </source>
</evidence>
<comment type="caution">
    <text evidence="1">The sequence shown here is derived from an EMBL/GenBank/DDBJ whole genome shotgun (WGS) entry which is preliminary data.</text>
</comment>
<proteinExistence type="predicted"/>
<dbReference type="AlphaFoldDB" id="A0A392TQ92"/>
<keyword evidence="2" id="KW-1185">Reference proteome</keyword>
<dbReference type="EMBL" id="LXQA010617181">
    <property type="protein sequence ID" value="MCI62340.1"/>
    <property type="molecule type" value="Genomic_DNA"/>
</dbReference>
<protein>
    <submittedName>
        <fullName evidence="1">Uncharacterized protein</fullName>
    </submittedName>
</protein>
<sequence length="25" mass="2808">VLKYMGADALKRIVENAEPYTPSEL</sequence>
<dbReference type="Proteomes" id="UP000265520">
    <property type="component" value="Unassembled WGS sequence"/>
</dbReference>
<name>A0A392TQ92_9FABA</name>
<feature type="non-terminal residue" evidence="1">
    <location>
        <position position="1"/>
    </location>
</feature>
<organism evidence="1 2">
    <name type="scientific">Trifolium medium</name>
    <dbReference type="NCBI Taxonomy" id="97028"/>
    <lineage>
        <taxon>Eukaryota</taxon>
        <taxon>Viridiplantae</taxon>
        <taxon>Streptophyta</taxon>
        <taxon>Embryophyta</taxon>
        <taxon>Tracheophyta</taxon>
        <taxon>Spermatophyta</taxon>
        <taxon>Magnoliopsida</taxon>
        <taxon>eudicotyledons</taxon>
        <taxon>Gunneridae</taxon>
        <taxon>Pentapetalae</taxon>
        <taxon>rosids</taxon>
        <taxon>fabids</taxon>
        <taxon>Fabales</taxon>
        <taxon>Fabaceae</taxon>
        <taxon>Papilionoideae</taxon>
        <taxon>50 kb inversion clade</taxon>
        <taxon>NPAAA clade</taxon>
        <taxon>Hologalegina</taxon>
        <taxon>IRL clade</taxon>
        <taxon>Trifolieae</taxon>
        <taxon>Trifolium</taxon>
    </lineage>
</organism>
<accession>A0A392TQ92</accession>
<evidence type="ECO:0000313" key="1">
    <source>
        <dbReference type="EMBL" id="MCI62340.1"/>
    </source>
</evidence>